<dbReference type="EMBL" id="JAPDRN010000128">
    <property type="protein sequence ID" value="KAJ9619990.1"/>
    <property type="molecule type" value="Genomic_DNA"/>
</dbReference>
<evidence type="ECO:0000256" key="1">
    <source>
        <dbReference type="SAM" id="Phobius"/>
    </source>
</evidence>
<dbReference type="PRINTS" id="PR01490">
    <property type="entry name" value="RTXTOXIND"/>
</dbReference>
<feature type="transmembrane region" description="Helical" evidence="1">
    <location>
        <begin position="26"/>
        <end position="46"/>
    </location>
</feature>
<keyword evidence="1" id="KW-1133">Transmembrane helix</keyword>
<evidence type="ECO:0000313" key="3">
    <source>
        <dbReference type="EMBL" id="KAJ9619990.1"/>
    </source>
</evidence>
<evidence type="ECO:0000259" key="2">
    <source>
        <dbReference type="Pfam" id="PF25917"/>
    </source>
</evidence>
<comment type="caution">
    <text evidence="3">The sequence shown here is derived from an EMBL/GenBank/DDBJ whole genome shotgun (WGS) entry which is preliminary data.</text>
</comment>
<feature type="domain" description="Multidrug resistance protein MdtA-like barrel-sandwich hybrid" evidence="2">
    <location>
        <begin position="64"/>
        <end position="274"/>
    </location>
</feature>
<keyword evidence="1" id="KW-0812">Transmembrane</keyword>
<dbReference type="PANTHER" id="PTHR30386:SF24">
    <property type="entry name" value="MULTIDRUG RESISTANCE EFFLUX PUMP"/>
    <property type="match status" value="1"/>
</dbReference>
<organism evidence="3">
    <name type="scientific">Knufia peltigerae</name>
    <dbReference type="NCBI Taxonomy" id="1002370"/>
    <lineage>
        <taxon>Eukaryota</taxon>
        <taxon>Fungi</taxon>
        <taxon>Dikarya</taxon>
        <taxon>Ascomycota</taxon>
        <taxon>Pezizomycotina</taxon>
        <taxon>Eurotiomycetes</taxon>
        <taxon>Chaetothyriomycetidae</taxon>
        <taxon>Chaetothyriales</taxon>
        <taxon>Trichomeriaceae</taxon>
        <taxon>Knufia</taxon>
    </lineage>
</organism>
<dbReference type="Gene3D" id="2.40.50.100">
    <property type="match status" value="1"/>
</dbReference>
<sequence length="378" mass="40096">MTDTDIPRGAPVRSPRSLLRMKRRPMVIGAIVLLVLAGSGAGLRWWTVGRFQVSTDNAYVRADIVTVNPRIAGYIATVRVRDNQHVAVGEILATLDDRDYRSRLVQAEGAVAVATAQVRAQRAAIANLDAQSARQQSVIAAAAADLRAHQADLRQAAQAYRRERLLADQQASDAKHLEAADASAQRTAANADAARAAVAASTAYTRVLVTERERASAALDQAQGALVQAQAGLALATLDLEHTVIRAPQAGTVGQRSLRMGDYVGAGAPLMAIVPDQIYIVANYKEVQLERVAPGQPVEIEVDALGGRALKGHVESFAPASGAQFALLPPDNATGNFTKIVQRMSVRITVDAGQAKLSFLRPGMSVVAAIDTRADRAP</sequence>
<dbReference type="InterPro" id="IPR058625">
    <property type="entry name" value="MdtA-like_BSH"/>
</dbReference>
<keyword evidence="1" id="KW-0472">Membrane</keyword>
<dbReference type="PANTHER" id="PTHR30386">
    <property type="entry name" value="MEMBRANE FUSION SUBUNIT OF EMRAB-TOLC MULTIDRUG EFFLUX PUMP"/>
    <property type="match status" value="1"/>
</dbReference>
<dbReference type="InterPro" id="IPR050739">
    <property type="entry name" value="MFP"/>
</dbReference>
<dbReference type="Gene3D" id="2.40.30.170">
    <property type="match status" value="1"/>
</dbReference>
<proteinExistence type="predicted"/>
<gene>
    <name evidence="3" type="ORF">H2204_012415</name>
</gene>
<accession>A0AA38XSE8</accession>
<reference evidence="3" key="1">
    <citation type="submission" date="2022-10" db="EMBL/GenBank/DDBJ databases">
        <title>Culturing micro-colonial fungi from biological soil crusts in the Mojave desert and describing Neophaeococcomyces mojavensis, and introducing the new genera and species Taxawa tesnikishii.</title>
        <authorList>
            <person name="Kurbessoian T."/>
            <person name="Stajich J.E."/>
        </authorList>
    </citation>
    <scope>NUCLEOTIDE SEQUENCE</scope>
    <source>
        <strain evidence="3">TK_35</strain>
    </source>
</reference>
<dbReference type="SUPFAM" id="SSF111369">
    <property type="entry name" value="HlyD-like secretion proteins"/>
    <property type="match status" value="2"/>
</dbReference>
<dbReference type="AlphaFoldDB" id="A0AA38XSE8"/>
<name>A0AA38XSE8_9EURO</name>
<dbReference type="Pfam" id="PF25917">
    <property type="entry name" value="BSH_RND"/>
    <property type="match status" value="1"/>
</dbReference>
<dbReference type="Gene3D" id="1.10.287.470">
    <property type="entry name" value="Helix hairpin bin"/>
    <property type="match status" value="1"/>
</dbReference>
<protein>
    <recommendedName>
        <fullName evidence="2">Multidrug resistance protein MdtA-like barrel-sandwich hybrid domain-containing protein</fullName>
    </recommendedName>
</protein>